<name>A0ABD2QNS1_9PLAT</name>
<dbReference type="PANTHER" id="PTHR45843:SF1">
    <property type="entry name" value="PEPTIDYL-PROLYL CIS-TRANS ISOMERASE-LIKE 4"/>
    <property type="match status" value="1"/>
</dbReference>
<dbReference type="InterPro" id="IPR035542">
    <property type="entry name" value="CRIP"/>
</dbReference>
<evidence type="ECO:0000256" key="6">
    <source>
        <dbReference type="ARBA" id="ARBA00023242"/>
    </source>
</evidence>
<dbReference type="CDD" id="cd12235">
    <property type="entry name" value="RRM_PPIL4"/>
    <property type="match status" value="1"/>
</dbReference>
<dbReference type="Pfam" id="PF00076">
    <property type="entry name" value="RRM_1"/>
    <property type="match status" value="1"/>
</dbReference>
<dbReference type="InterPro" id="IPR000504">
    <property type="entry name" value="RRM_dom"/>
</dbReference>
<evidence type="ECO:0000256" key="3">
    <source>
        <dbReference type="ARBA" id="ARBA00022884"/>
    </source>
</evidence>
<dbReference type="InterPro" id="IPR029000">
    <property type="entry name" value="Cyclophilin-like_dom_sf"/>
</dbReference>
<evidence type="ECO:0000259" key="10">
    <source>
        <dbReference type="PROSITE" id="PS50102"/>
    </source>
</evidence>
<comment type="catalytic activity">
    <reaction evidence="1 8">
        <text>[protein]-peptidylproline (omega=180) = [protein]-peptidylproline (omega=0)</text>
        <dbReference type="Rhea" id="RHEA:16237"/>
        <dbReference type="Rhea" id="RHEA-COMP:10747"/>
        <dbReference type="Rhea" id="RHEA-COMP:10748"/>
        <dbReference type="ChEBI" id="CHEBI:83833"/>
        <dbReference type="ChEBI" id="CHEBI:83834"/>
        <dbReference type="EC" id="5.2.1.8"/>
    </reaction>
</comment>
<keyword evidence="4 8" id="KW-0697">Rotamase</keyword>
<keyword evidence="5 8" id="KW-0413">Isomerase</keyword>
<dbReference type="InterPro" id="IPR002130">
    <property type="entry name" value="Cyclophilin-type_PPIase_dom"/>
</dbReference>
<evidence type="ECO:0000313" key="12">
    <source>
        <dbReference type="Proteomes" id="UP001626550"/>
    </source>
</evidence>
<comment type="caution">
    <text evidence="11">The sequence shown here is derived from an EMBL/GenBank/DDBJ whole genome shotgun (WGS) entry which is preliminary data.</text>
</comment>
<dbReference type="Proteomes" id="UP001626550">
    <property type="component" value="Unassembled WGS sequence"/>
</dbReference>
<evidence type="ECO:0000256" key="4">
    <source>
        <dbReference type="ARBA" id="ARBA00023110"/>
    </source>
</evidence>
<dbReference type="Gene3D" id="3.30.70.330">
    <property type="match status" value="1"/>
</dbReference>
<evidence type="ECO:0000256" key="2">
    <source>
        <dbReference type="ARBA" id="ARBA00004123"/>
    </source>
</evidence>
<evidence type="ECO:0000259" key="9">
    <source>
        <dbReference type="PROSITE" id="PS50072"/>
    </source>
</evidence>
<comment type="similarity">
    <text evidence="8">Belongs to the cyclophilin-type PPIase family. PPIL4 subfamily.</text>
</comment>
<keyword evidence="12" id="KW-1185">Reference proteome</keyword>
<proteinExistence type="inferred from homology"/>
<keyword evidence="6 8" id="KW-0539">Nucleus</keyword>
<dbReference type="PRINTS" id="PR00153">
    <property type="entry name" value="CSAPPISMRASE"/>
</dbReference>
<accession>A0ABD2QNS1</accession>
<gene>
    <name evidence="11" type="primary">PPIL4</name>
    <name evidence="11" type="ORF">Ciccas_000160</name>
</gene>
<dbReference type="Gene3D" id="2.40.100.10">
    <property type="entry name" value="Cyclophilin-like"/>
    <property type="match status" value="1"/>
</dbReference>
<evidence type="ECO:0000256" key="1">
    <source>
        <dbReference type="ARBA" id="ARBA00000971"/>
    </source>
</evidence>
<dbReference type="SUPFAM" id="SSF50891">
    <property type="entry name" value="Cyclophilin-like"/>
    <property type="match status" value="1"/>
</dbReference>
<keyword evidence="3 7" id="KW-0694">RNA-binding</keyword>
<dbReference type="AlphaFoldDB" id="A0ABD2QNS1"/>
<evidence type="ECO:0000256" key="7">
    <source>
        <dbReference type="PROSITE-ProRule" id="PRU00176"/>
    </source>
</evidence>
<dbReference type="PROSITE" id="PS50072">
    <property type="entry name" value="CSA_PPIASE_2"/>
    <property type="match status" value="1"/>
</dbReference>
<sequence length="330" mass="37138">MSILVETSLGNFIVDLFIDERKLTCTNFIKLCKRKYYNNCLFHSVQKGLVAQTGDPTGTCRGGSSVFGLVFGDQARFFQKESVPVIKHRKAGMLSMVNNGDDKHGSQFFITLNVDLDSLDKSHTVFGQITEGMDIIEKFNDVFCDSEDRPYKNIRIHHTIILSDPFPDPPGLDAPSETPPYVPDIQLYTEPGVAPRIEEDEPLDEDQGLTEEQLTEKIAETNAKANAKLLTLIGDIPDADIKPPENVLFVCKLNPVTTAEDLEIIFSRFGEIKSCEVIKDKRSGNSLQYAFIEFEEEKSCEQAFLKMENVVIDDRRYATSDRSFLVSWSS</sequence>
<feature type="domain" description="RRM" evidence="10">
    <location>
        <begin position="246"/>
        <end position="330"/>
    </location>
</feature>
<protein>
    <recommendedName>
        <fullName evidence="8">Peptidyl-prolyl cis-trans isomerase</fullName>
        <shortName evidence="8">PPIase</shortName>
        <ecNumber evidence="8">5.2.1.8</ecNumber>
    </recommendedName>
</protein>
<organism evidence="11 12">
    <name type="scientific">Cichlidogyrus casuarinus</name>
    <dbReference type="NCBI Taxonomy" id="1844966"/>
    <lineage>
        <taxon>Eukaryota</taxon>
        <taxon>Metazoa</taxon>
        <taxon>Spiralia</taxon>
        <taxon>Lophotrochozoa</taxon>
        <taxon>Platyhelminthes</taxon>
        <taxon>Monogenea</taxon>
        <taxon>Monopisthocotylea</taxon>
        <taxon>Dactylogyridea</taxon>
        <taxon>Ancyrocephalidae</taxon>
        <taxon>Cichlidogyrus</taxon>
    </lineage>
</organism>
<dbReference type="Pfam" id="PF00160">
    <property type="entry name" value="Pro_isomerase"/>
    <property type="match status" value="1"/>
</dbReference>
<dbReference type="SMART" id="SM00360">
    <property type="entry name" value="RRM"/>
    <property type="match status" value="1"/>
</dbReference>
<dbReference type="InterPro" id="IPR035538">
    <property type="entry name" value="Cyclophilin_PPIL4"/>
</dbReference>
<dbReference type="GO" id="GO:0005634">
    <property type="term" value="C:nucleus"/>
    <property type="evidence" value="ECO:0007669"/>
    <property type="project" value="UniProtKB-SubCell"/>
</dbReference>
<feature type="domain" description="PPIase cyclophilin-type" evidence="9">
    <location>
        <begin position="6"/>
        <end position="161"/>
    </location>
</feature>
<reference evidence="11 12" key="1">
    <citation type="submission" date="2024-11" db="EMBL/GenBank/DDBJ databases">
        <title>Adaptive evolution of stress response genes in parasites aligns with host niche diversity.</title>
        <authorList>
            <person name="Hahn C."/>
            <person name="Resl P."/>
        </authorList>
    </citation>
    <scope>NUCLEOTIDE SEQUENCE [LARGE SCALE GENOMIC DNA]</scope>
    <source>
        <strain evidence="11">EGGRZ-B1_66</strain>
        <tissue evidence="11">Body</tissue>
    </source>
</reference>
<dbReference type="CDD" id="cd01921">
    <property type="entry name" value="cyclophilin_RRM"/>
    <property type="match status" value="1"/>
</dbReference>
<dbReference type="PANTHER" id="PTHR45843">
    <property type="entry name" value="PEPTIDYL-PROLYL CIS-TRANS ISOMERASE-LIKE 4"/>
    <property type="match status" value="1"/>
</dbReference>
<dbReference type="GO" id="GO:0003755">
    <property type="term" value="F:peptidyl-prolyl cis-trans isomerase activity"/>
    <property type="evidence" value="ECO:0007669"/>
    <property type="project" value="UniProtKB-UniRule"/>
</dbReference>
<dbReference type="InterPro" id="IPR012677">
    <property type="entry name" value="Nucleotide-bd_a/b_plait_sf"/>
</dbReference>
<evidence type="ECO:0000256" key="5">
    <source>
        <dbReference type="ARBA" id="ARBA00023235"/>
    </source>
</evidence>
<evidence type="ECO:0000256" key="8">
    <source>
        <dbReference type="RuleBase" id="RU365081"/>
    </source>
</evidence>
<dbReference type="EMBL" id="JBJKFK010000008">
    <property type="protein sequence ID" value="KAL3321165.1"/>
    <property type="molecule type" value="Genomic_DNA"/>
</dbReference>
<comment type="subcellular location">
    <subcellularLocation>
        <location evidence="2 8">Nucleus</location>
    </subcellularLocation>
</comment>
<dbReference type="PROSITE" id="PS50102">
    <property type="entry name" value="RRM"/>
    <property type="match status" value="1"/>
</dbReference>
<dbReference type="EC" id="5.2.1.8" evidence="8"/>
<dbReference type="GO" id="GO:0003723">
    <property type="term" value="F:RNA binding"/>
    <property type="evidence" value="ECO:0007669"/>
    <property type="project" value="UniProtKB-UniRule"/>
</dbReference>
<comment type="function">
    <text evidence="8">PPIases accelerate the folding of proteins. It catalyzes the cis-trans isomerization of proline imidic peptide bonds in oligopeptides.</text>
</comment>
<dbReference type="InterPro" id="IPR035979">
    <property type="entry name" value="RBD_domain_sf"/>
</dbReference>
<evidence type="ECO:0000313" key="11">
    <source>
        <dbReference type="EMBL" id="KAL3321165.1"/>
    </source>
</evidence>
<dbReference type="FunFam" id="2.40.100.10:FF:000015">
    <property type="entry name" value="Peptidyl-prolyl cis-trans isomerase"/>
    <property type="match status" value="1"/>
</dbReference>
<dbReference type="SUPFAM" id="SSF54928">
    <property type="entry name" value="RNA-binding domain, RBD"/>
    <property type="match status" value="1"/>
</dbReference>